<keyword evidence="3" id="KW-1003">Cell membrane</keyword>
<dbReference type="GO" id="GO:0005886">
    <property type="term" value="C:plasma membrane"/>
    <property type="evidence" value="ECO:0007669"/>
    <property type="project" value="UniProtKB-SubCell"/>
</dbReference>
<feature type="transmembrane region" description="Helical" evidence="7">
    <location>
        <begin position="959"/>
        <end position="978"/>
    </location>
</feature>
<evidence type="ECO:0000313" key="8">
    <source>
        <dbReference type="EMBL" id="KKN57705.1"/>
    </source>
</evidence>
<gene>
    <name evidence="8" type="ORF">LCGC14_0559530</name>
</gene>
<accession>A0A0F9RMA2</accession>
<protein>
    <submittedName>
        <fullName evidence="8">Uncharacterized protein</fullName>
    </submittedName>
</protein>
<keyword evidence="4 7" id="KW-0812">Transmembrane</keyword>
<dbReference type="EMBL" id="LAZR01000793">
    <property type="protein sequence ID" value="KKN57705.1"/>
    <property type="molecule type" value="Genomic_DNA"/>
</dbReference>
<dbReference type="NCBIfam" id="TIGR00914">
    <property type="entry name" value="2A0601"/>
    <property type="match status" value="1"/>
</dbReference>
<comment type="caution">
    <text evidence="8">The sequence shown here is derived from an EMBL/GenBank/DDBJ whole genome shotgun (WGS) entry which is preliminary data.</text>
</comment>
<dbReference type="SUPFAM" id="SSF82714">
    <property type="entry name" value="Multidrug efflux transporter AcrB TolC docking domain, DN and DC subdomains"/>
    <property type="match status" value="2"/>
</dbReference>
<organism evidence="8">
    <name type="scientific">marine sediment metagenome</name>
    <dbReference type="NCBI Taxonomy" id="412755"/>
    <lineage>
        <taxon>unclassified sequences</taxon>
        <taxon>metagenomes</taxon>
        <taxon>ecological metagenomes</taxon>
    </lineage>
</organism>
<evidence type="ECO:0000256" key="2">
    <source>
        <dbReference type="ARBA" id="ARBA00022448"/>
    </source>
</evidence>
<comment type="subcellular location">
    <subcellularLocation>
        <location evidence="1">Cell membrane</location>
        <topology evidence="1">Multi-pass membrane protein</topology>
    </subcellularLocation>
</comment>
<dbReference type="Pfam" id="PF00873">
    <property type="entry name" value="ACR_tran"/>
    <property type="match status" value="1"/>
</dbReference>
<dbReference type="PANTHER" id="PTHR32063:SF24">
    <property type="entry name" value="CATION EFFLUX SYSTEM (ACRB_ACRD_ACRF FAMILY)"/>
    <property type="match status" value="1"/>
</dbReference>
<feature type="transmembrane region" description="Helical" evidence="7">
    <location>
        <begin position="526"/>
        <end position="545"/>
    </location>
</feature>
<evidence type="ECO:0000256" key="6">
    <source>
        <dbReference type="ARBA" id="ARBA00023136"/>
    </source>
</evidence>
<dbReference type="GO" id="GO:0042910">
    <property type="term" value="F:xenobiotic transmembrane transporter activity"/>
    <property type="evidence" value="ECO:0007669"/>
    <property type="project" value="TreeGrafter"/>
</dbReference>
<sequence>MLDKIIEFSIKQKLFIIAATLIILILGIISYQRLPIDAFPDPSPCLVQIYTEAEGMAPEEVERFISYPIEAAMFGLPRVKSIRSFSTFTLSMVSVYFKDGTDIYFARQLIAQRLPQIREQLPPQAENPILGPISTGLGLVYIYYLEGENYSPLDIRTIQDWIIKFDLQSVPEVTQVLSIGGDIKQFQVLADPNKLIKYRLTLNDLIENIRKNNQNIGASFITKGKEEYIVRSIGLAKTIEHLKNTTVANYKGTPVYVKDLAEVKIGPAIKRGAALAEGKGEVVAGMILKLFGSNTVQVIENIEKRIESINKSLPPGIKIIPFYNQGSLVKKCVFTVATSLLLGIILVTFILFLFMGDFKSSMVAAFSLPFSILFAFILMSRINLSADLMSFGGLAIGIGIFVDASIVMIENIFRHVQTSSEAIHHSILRAANEVARPIFYAIIIIILVFLPIYTLQGVEGIMFRPLAYAITFALLGSLIFSLTFVPAISCFVISKGKKTKRESYVIKNIKKIYLPLFKKVLKKRKVVFLFTIILFFIAVILIPFLGTEFIPRLEEGTTHLRVTMNPNISLQEAINLTTNIEKEIKSFPQVQGVLSRIGRGEVGSHAHFVNNAEILITLRPLNEWENLKNKYELTEAMENKLDKFPGILLNFTQPIAHNLDELISGVKAQIAIKIYGEDFSVLQEKSIQIKDVISTIQGATDVQIEQFTGQNQLQIILNRENIARYGVHIEDVQETVEAALGGVTLGQIYEGNRKFDIFLRFQPQYRKDIPDIENLLIPLHSGGTIPLSILAEIKEVIGPRHINRENNNRYVTVQCNIRGRDIGSFVKEAQKNIDGSVSLPPGYTTSWGGQFELQQQANRRLMLIIPVTLVAIGLILFTVFYSLKDVLIILLNIPLALTGGVIALKISGQYLSVPASIGFIALFGIALENGLVLVSYFHKLVNQGLKMNEVLITGVSLRIRPILMTAFTTMFGLMPLLFAQGPGAEIQRPLATVVIGGIFTSTLITLFVLPLLYQTLKKHPSSTV</sequence>
<dbReference type="Gene3D" id="3.30.70.1430">
    <property type="entry name" value="Multidrug efflux transporter AcrB pore domain"/>
    <property type="match status" value="2"/>
</dbReference>
<dbReference type="PRINTS" id="PR00702">
    <property type="entry name" value="ACRIFLAVINRP"/>
</dbReference>
<feature type="transmembrane region" description="Helical" evidence="7">
    <location>
        <begin position="388"/>
        <end position="413"/>
    </location>
</feature>
<proteinExistence type="predicted"/>
<feature type="transmembrane region" description="Helical" evidence="7">
    <location>
        <begin position="990"/>
        <end position="1013"/>
    </location>
</feature>
<evidence type="ECO:0000256" key="7">
    <source>
        <dbReference type="SAM" id="Phobius"/>
    </source>
</evidence>
<dbReference type="SUPFAM" id="SSF82866">
    <property type="entry name" value="Multidrug efflux transporter AcrB transmembrane domain"/>
    <property type="match status" value="2"/>
</dbReference>
<feature type="transmembrane region" description="Helical" evidence="7">
    <location>
        <begin position="888"/>
        <end position="911"/>
    </location>
</feature>
<dbReference type="PANTHER" id="PTHR32063">
    <property type="match status" value="1"/>
</dbReference>
<dbReference type="Gene3D" id="3.30.70.1440">
    <property type="entry name" value="Multidrug efflux transporter AcrB pore domain"/>
    <property type="match status" value="1"/>
</dbReference>
<evidence type="ECO:0000256" key="4">
    <source>
        <dbReference type="ARBA" id="ARBA00022692"/>
    </source>
</evidence>
<name>A0A0F9RMA2_9ZZZZ</name>
<feature type="transmembrane region" description="Helical" evidence="7">
    <location>
        <begin position="466"/>
        <end position="493"/>
    </location>
</feature>
<dbReference type="GO" id="GO:0008324">
    <property type="term" value="F:monoatomic cation transmembrane transporter activity"/>
    <property type="evidence" value="ECO:0007669"/>
    <property type="project" value="InterPro"/>
</dbReference>
<dbReference type="InterPro" id="IPR027463">
    <property type="entry name" value="AcrB_DN_DC_subdom"/>
</dbReference>
<feature type="transmembrane region" description="Helical" evidence="7">
    <location>
        <begin position="917"/>
        <end position="938"/>
    </location>
</feature>
<feature type="transmembrane region" description="Helical" evidence="7">
    <location>
        <begin position="861"/>
        <end position="881"/>
    </location>
</feature>
<feature type="transmembrane region" description="Helical" evidence="7">
    <location>
        <begin position="434"/>
        <end position="454"/>
    </location>
</feature>
<dbReference type="InterPro" id="IPR001036">
    <property type="entry name" value="Acrflvin-R"/>
</dbReference>
<dbReference type="Gene3D" id="3.30.2090.10">
    <property type="entry name" value="Multidrug efflux transporter AcrB TolC docking domain, DN and DC subdomains"/>
    <property type="match status" value="2"/>
</dbReference>
<feature type="transmembrane region" description="Helical" evidence="7">
    <location>
        <begin position="333"/>
        <end position="355"/>
    </location>
</feature>
<dbReference type="Gene3D" id="1.20.1640.10">
    <property type="entry name" value="Multidrug efflux transporter AcrB transmembrane domain"/>
    <property type="match status" value="2"/>
</dbReference>
<evidence type="ECO:0000256" key="5">
    <source>
        <dbReference type="ARBA" id="ARBA00022989"/>
    </source>
</evidence>
<feature type="transmembrane region" description="Helical" evidence="7">
    <location>
        <begin position="12"/>
        <end position="31"/>
    </location>
</feature>
<dbReference type="AlphaFoldDB" id="A0A0F9RMA2"/>
<keyword evidence="5 7" id="KW-1133">Transmembrane helix</keyword>
<dbReference type="Gene3D" id="3.30.70.1320">
    <property type="entry name" value="Multidrug efflux transporter AcrB pore domain like"/>
    <property type="match status" value="1"/>
</dbReference>
<reference evidence="8" key="1">
    <citation type="journal article" date="2015" name="Nature">
        <title>Complex archaea that bridge the gap between prokaryotes and eukaryotes.</title>
        <authorList>
            <person name="Spang A."/>
            <person name="Saw J.H."/>
            <person name="Jorgensen S.L."/>
            <person name="Zaremba-Niedzwiedzka K."/>
            <person name="Martijn J."/>
            <person name="Lind A.E."/>
            <person name="van Eijk R."/>
            <person name="Schleper C."/>
            <person name="Guy L."/>
            <person name="Ettema T.J."/>
        </authorList>
    </citation>
    <scope>NUCLEOTIDE SEQUENCE</scope>
</reference>
<evidence type="ECO:0000256" key="1">
    <source>
        <dbReference type="ARBA" id="ARBA00004651"/>
    </source>
</evidence>
<dbReference type="InterPro" id="IPR004763">
    <property type="entry name" value="CusA-like"/>
</dbReference>
<feature type="transmembrane region" description="Helical" evidence="7">
    <location>
        <begin position="362"/>
        <end position="382"/>
    </location>
</feature>
<keyword evidence="6 7" id="KW-0472">Membrane</keyword>
<keyword evidence="2" id="KW-0813">Transport</keyword>
<evidence type="ECO:0000256" key="3">
    <source>
        <dbReference type="ARBA" id="ARBA00022475"/>
    </source>
</evidence>
<dbReference type="SUPFAM" id="SSF82693">
    <property type="entry name" value="Multidrug efflux transporter AcrB pore domain, PN1, PN2, PC1 and PC2 subdomains"/>
    <property type="match status" value="2"/>
</dbReference>